<dbReference type="PANTHER" id="PTHR21373:SF0">
    <property type="entry name" value="N-ALPHA-ACETYLTRANSFERASE 35, NATC AUXILIARY SUBUNIT"/>
    <property type="match status" value="1"/>
</dbReference>
<keyword evidence="3" id="KW-0963">Cytoplasm</keyword>
<dbReference type="Pfam" id="PF25789">
    <property type="entry name" value="TPR_NAA35"/>
    <property type="match status" value="1"/>
</dbReference>
<dbReference type="InterPro" id="IPR057983">
    <property type="entry name" value="NAA35-like_N"/>
</dbReference>
<dbReference type="Pfam" id="PF04112">
    <property type="entry name" value="Mak10"/>
    <property type="match status" value="1"/>
</dbReference>
<dbReference type="VEuPathDB" id="FungiDB:GMDG_00104"/>
<evidence type="ECO:0000256" key="3">
    <source>
        <dbReference type="ARBA" id="ARBA00022490"/>
    </source>
</evidence>
<dbReference type="Proteomes" id="UP000077154">
    <property type="component" value="Unassembled WGS sequence"/>
</dbReference>
<dbReference type="RefSeq" id="XP_024327503.1">
    <property type="nucleotide sequence ID" value="XM_024464644.1"/>
</dbReference>
<reference evidence="6" key="1">
    <citation type="submission" date="2016-03" db="EMBL/GenBank/DDBJ databases">
        <title>Updated assembly of Pseudogymnoascus destructans, the fungus causing white-nose syndrome of bats.</title>
        <authorList>
            <person name="Palmer J.M."/>
            <person name="Drees K.P."/>
            <person name="Foster J.T."/>
            <person name="Lindner D.L."/>
        </authorList>
    </citation>
    <scope>NUCLEOTIDE SEQUENCE [LARGE SCALE GENOMIC DNA]</scope>
    <source>
        <strain evidence="6">20631-21</strain>
    </source>
</reference>
<organism evidence="6">
    <name type="scientific">Pseudogymnoascus destructans</name>
    <dbReference type="NCBI Taxonomy" id="655981"/>
    <lineage>
        <taxon>Eukaryota</taxon>
        <taxon>Fungi</taxon>
        <taxon>Dikarya</taxon>
        <taxon>Ascomycota</taxon>
        <taxon>Pezizomycotina</taxon>
        <taxon>Leotiomycetes</taxon>
        <taxon>Thelebolales</taxon>
        <taxon>Thelebolaceae</taxon>
        <taxon>Pseudogymnoascus</taxon>
    </lineage>
</organism>
<dbReference type="GeneID" id="36284050"/>
<dbReference type="InterPro" id="IPR057982">
    <property type="entry name" value="TPR_NAA35"/>
</dbReference>
<evidence type="ECO:0000259" key="5">
    <source>
        <dbReference type="Pfam" id="PF25789"/>
    </source>
</evidence>
<gene>
    <name evidence="6" type="ORF">VC83_00958</name>
</gene>
<dbReference type="InterPro" id="IPR007244">
    <property type="entry name" value="Naa35_N"/>
</dbReference>
<comment type="subcellular location">
    <subcellularLocation>
        <location evidence="1">Cytoplasm</location>
    </subcellularLocation>
</comment>
<name>A0A177AKB1_9PEZI</name>
<evidence type="ECO:0000313" key="6">
    <source>
        <dbReference type="EMBL" id="OAF62230.2"/>
    </source>
</evidence>
<feature type="domain" description="NAA35-like TPR repeats" evidence="5">
    <location>
        <begin position="343"/>
        <end position="762"/>
    </location>
</feature>
<sequence>MDADDINFISRGTSNLDINNGDKQPQPLDEYGEVLRPAPRIHSSGVVAVDITDVFTKAAEGLEVGELVKDEYFTLFESVGAIEIMDTKMDTGYLAKGETMEDSYDIWRELLPEECLGIVDQLLCLEMAWHMGHPLSQTLFTSLYIDKILTLKLENVEDLSSPADCPSLMEPLTLRVLVAYCLAIIKTCWHINERVKSEHFYEEEDFVTHTYNRSLLAELDDASITKFIDVTIHLLATSDSMDPRIKGALVQRLKCRNSLLNTVGVAEDRSSSEPLLLAWSRTLELLPGIKSERELAKPVPNAFSVKLQRKLASTVPPRPVVTIAFDDAYQHLERLCKDGLVVSEVLDFHDTSSLMNFVFLFQNSKPQPSVYIRTLLQHYLFCQMVVLGKLSLRSVLDEDLAALVLPANPLLDAINDEIEVPHDPRHQMAQHMEIFRSRAAQSFLDILRALCQNRCRIRRTLHHTIIDWDTLQLDAEEIDAELRDFTKEKPVVDPDFGPEPIYSFPLSSWSYYYKLRQMEWLIQMGFELEVYAADELAGMYWYLHNISQTTFRHLQRIRGFLTEDYAELRRDPKQENFATKDEAFAATISHVNISMLSSSAKQGLANSTGCLYTVLTRYNLIPQTPHPYSTDAIRYEQRMKSFLAVSLPEFLPFPVFQEVVSQPHESSANLLAFASDAVAKARKDFELLSKLDAKTAKCRGKWCDEAWHNNVKDEVKSCISVSITLMMVKKAMAAAEKTKSKTLQLKVEIESSEKGYHDWWVVPKVTPIK</sequence>
<feature type="domain" description="NAA35-like N-terminal" evidence="4">
    <location>
        <begin position="65"/>
        <end position="224"/>
    </location>
</feature>
<dbReference type="eggNOG" id="KOG2343">
    <property type="taxonomic scope" value="Eukaryota"/>
</dbReference>
<dbReference type="PANTHER" id="PTHR21373">
    <property type="entry name" value="GLUCOSE REPRESSIBLE PROTEIN MAK10"/>
    <property type="match status" value="1"/>
</dbReference>
<evidence type="ECO:0000256" key="1">
    <source>
        <dbReference type="ARBA" id="ARBA00004496"/>
    </source>
</evidence>
<protein>
    <submittedName>
        <fullName evidence="6">Uncharacterized protein</fullName>
    </submittedName>
</protein>
<dbReference type="GO" id="GO:0031417">
    <property type="term" value="C:NatC complex"/>
    <property type="evidence" value="ECO:0007669"/>
    <property type="project" value="InterPro"/>
</dbReference>
<evidence type="ECO:0000256" key="2">
    <source>
        <dbReference type="ARBA" id="ARBA00006289"/>
    </source>
</evidence>
<accession>A0A177AKB1</accession>
<comment type="similarity">
    <text evidence="2">Belongs to the MAK10 family.</text>
</comment>
<evidence type="ECO:0000259" key="4">
    <source>
        <dbReference type="Pfam" id="PF04112"/>
    </source>
</evidence>
<proteinExistence type="inferred from homology"/>
<dbReference type="EMBL" id="KV441387">
    <property type="protein sequence ID" value="OAF62230.2"/>
    <property type="molecule type" value="Genomic_DNA"/>
</dbReference>
<dbReference type="AlphaFoldDB" id="A0A177AKB1"/>
<dbReference type="OrthoDB" id="269405at2759"/>